<evidence type="ECO:0000313" key="9">
    <source>
        <dbReference type="Proteomes" id="UP001165289"/>
    </source>
</evidence>
<dbReference type="EMBL" id="JAKMXF010000111">
    <property type="protein sequence ID" value="KAI6657478.1"/>
    <property type="molecule type" value="Genomic_DNA"/>
</dbReference>
<dbReference type="GO" id="GO:0005739">
    <property type="term" value="C:mitochondrion"/>
    <property type="evidence" value="ECO:0007669"/>
    <property type="project" value="TreeGrafter"/>
</dbReference>
<dbReference type="Pfam" id="PF00378">
    <property type="entry name" value="ECH_1"/>
    <property type="match status" value="1"/>
</dbReference>
<dbReference type="InterPro" id="IPR029045">
    <property type="entry name" value="ClpP/crotonase-like_dom_sf"/>
</dbReference>
<dbReference type="EC" id="4.2.1.17" evidence="2"/>
<evidence type="ECO:0000256" key="7">
    <source>
        <dbReference type="RuleBase" id="RU003707"/>
    </source>
</evidence>
<keyword evidence="5" id="KW-0456">Lyase</keyword>
<evidence type="ECO:0000256" key="5">
    <source>
        <dbReference type="ARBA" id="ARBA00023239"/>
    </source>
</evidence>
<dbReference type="GO" id="GO:0006635">
    <property type="term" value="P:fatty acid beta-oxidation"/>
    <property type="evidence" value="ECO:0007669"/>
    <property type="project" value="TreeGrafter"/>
</dbReference>
<comment type="similarity">
    <text evidence="1 7">Belongs to the enoyl-CoA hydratase/isomerase family.</text>
</comment>
<protein>
    <recommendedName>
        <fullName evidence="6">Probable enoyl-CoA hydratase, mitochondrial</fullName>
        <ecNumber evidence="2">4.2.1.17</ecNumber>
    </recommendedName>
</protein>
<dbReference type="FunFam" id="1.10.12.10:FF:000001">
    <property type="entry name" value="Probable enoyl-CoA hydratase, mitochondrial"/>
    <property type="match status" value="1"/>
</dbReference>
<evidence type="ECO:0000256" key="6">
    <source>
        <dbReference type="ARBA" id="ARBA00073937"/>
    </source>
</evidence>
<keyword evidence="3" id="KW-0276">Fatty acid metabolism</keyword>
<keyword evidence="9" id="KW-1185">Reference proteome</keyword>
<gene>
    <name evidence="8" type="ORF">LOD99_224</name>
</gene>
<dbReference type="CDD" id="cd06558">
    <property type="entry name" value="crotonase-like"/>
    <property type="match status" value="1"/>
</dbReference>
<dbReference type="GO" id="GO:0004300">
    <property type="term" value="F:enoyl-CoA hydratase activity"/>
    <property type="evidence" value="ECO:0007669"/>
    <property type="project" value="UniProtKB-EC"/>
</dbReference>
<evidence type="ECO:0000256" key="4">
    <source>
        <dbReference type="ARBA" id="ARBA00023098"/>
    </source>
</evidence>
<name>A0AAV7K8C3_9METZ</name>
<dbReference type="InterPro" id="IPR018376">
    <property type="entry name" value="Enoyl-CoA_hyd/isom_CS"/>
</dbReference>
<dbReference type="Gene3D" id="1.10.12.10">
    <property type="entry name" value="Lyase 2-enoyl-coa Hydratase, Chain A, domain 2"/>
    <property type="match status" value="1"/>
</dbReference>
<evidence type="ECO:0000313" key="8">
    <source>
        <dbReference type="EMBL" id="KAI6657478.1"/>
    </source>
</evidence>
<dbReference type="InterPro" id="IPR014748">
    <property type="entry name" value="Enoyl-CoA_hydra_C"/>
</dbReference>
<evidence type="ECO:0000256" key="2">
    <source>
        <dbReference type="ARBA" id="ARBA00012076"/>
    </source>
</evidence>
<dbReference type="FunFam" id="3.90.226.10:FF:000019">
    <property type="entry name" value="Enoyl-CoA hydratase, mitochondrial"/>
    <property type="match status" value="1"/>
</dbReference>
<evidence type="ECO:0000256" key="3">
    <source>
        <dbReference type="ARBA" id="ARBA00022832"/>
    </source>
</evidence>
<proteinExistence type="inferred from homology"/>
<reference evidence="8 9" key="1">
    <citation type="journal article" date="2023" name="BMC Biol.">
        <title>The compact genome of the sponge Oopsacas minuta (Hexactinellida) is lacking key metazoan core genes.</title>
        <authorList>
            <person name="Santini S."/>
            <person name="Schenkelaars Q."/>
            <person name="Jourda C."/>
            <person name="Duchesne M."/>
            <person name="Belahbib H."/>
            <person name="Rocher C."/>
            <person name="Selva M."/>
            <person name="Riesgo A."/>
            <person name="Vervoort M."/>
            <person name="Leys S.P."/>
            <person name="Kodjabachian L."/>
            <person name="Le Bivic A."/>
            <person name="Borchiellini C."/>
            <person name="Claverie J.M."/>
            <person name="Renard E."/>
        </authorList>
    </citation>
    <scope>NUCLEOTIDE SEQUENCE [LARGE SCALE GENOMIC DNA]</scope>
    <source>
        <strain evidence="8">SPO-2</strain>
    </source>
</reference>
<dbReference type="Proteomes" id="UP001165289">
    <property type="component" value="Unassembled WGS sequence"/>
</dbReference>
<dbReference type="PANTHER" id="PTHR11941:SF54">
    <property type="entry name" value="ENOYL-COA HYDRATASE, MITOCHONDRIAL"/>
    <property type="match status" value="1"/>
</dbReference>
<accession>A0AAV7K8C3</accession>
<sequence>MVKILPLADMLYRILRIFPNILSSNTPLNQLFLRTLTSENYKSLKVEKVGRNNCVHLIQLNRPHTLNALCDSLLSELTKSLQSADIDNSTAAIVLTGNDRAFAVGADIREMQHMNLQSCYNRELLVEWSIVRSIRKPIIAAVNGYALGGGCELAMMCDVIYAGTCAKFGQPEINLGTIPGMGGSQRLPRVVGKSLAMEMCLSGGPIDATQALSFGLVSKVCEPDCVVQEAIKLAERIAKKSKLMVSLCKEAVSSAYELNLQEGLNCERNLFYTTFATKDNTEGINAHLSKRKPKFIDN</sequence>
<dbReference type="SUPFAM" id="SSF52096">
    <property type="entry name" value="ClpP/crotonase"/>
    <property type="match status" value="1"/>
</dbReference>
<evidence type="ECO:0000256" key="1">
    <source>
        <dbReference type="ARBA" id="ARBA00005254"/>
    </source>
</evidence>
<keyword evidence="4" id="KW-0443">Lipid metabolism</keyword>
<comment type="caution">
    <text evidence="8">The sequence shown here is derived from an EMBL/GenBank/DDBJ whole genome shotgun (WGS) entry which is preliminary data.</text>
</comment>
<dbReference type="Gene3D" id="3.90.226.10">
    <property type="entry name" value="2-enoyl-CoA Hydratase, Chain A, domain 1"/>
    <property type="match status" value="1"/>
</dbReference>
<dbReference type="PANTHER" id="PTHR11941">
    <property type="entry name" value="ENOYL-COA HYDRATASE-RELATED"/>
    <property type="match status" value="1"/>
</dbReference>
<organism evidence="8 9">
    <name type="scientific">Oopsacas minuta</name>
    <dbReference type="NCBI Taxonomy" id="111878"/>
    <lineage>
        <taxon>Eukaryota</taxon>
        <taxon>Metazoa</taxon>
        <taxon>Porifera</taxon>
        <taxon>Hexactinellida</taxon>
        <taxon>Hexasterophora</taxon>
        <taxon>Lyssacinosida</taxon>
        <taxon>Leucopsacidae</taxon>
        <taxon>Oopsacas</taxon>
    </lineage>
</organism>
<dbReference type="InterPro" id="IPR001753">
    <property type="entry name" value="Enoyl-CoA_hydra/iso"/>
</dbReference>
<dbReference type="AlphaFoldDB" id="A0AAV7K8C3"/>
<dbReference type="PROSITE" id="PS00166">
    <property type="entry name" value="ENOYL_COA_HYDRATASE"/>
    <property type="match status" value="1"/>
</dbReference>